<organism evidence="2 3">
    <name type="scientific">Gigaspora margarita</name>
    <dbReference type="NCBI Taxonomy" id="4874"/>
    <lineage>
        <taxon>Eukaryota</taxon>
        <taxon>Fungi</taxon>
        <taxon>Fungi incertae sedis</taxon>
        <taxon>Mucoromycota</taxon>
        <taxon>Glomeromycotina</taxon>
        <taxon>Glomeromycetes</taxon>
        <taxon>Diversisporales</taxon>
        <taxon>Gigasporaceae</taxon>
        <taxon>Gigaspora</taxon>
    </lineage>
</organism>
<dbReference type="Gene3D" id="1.10.510.10">
    <property type="entry name" value="Transferase(Phosphotransferase) domain 1"/>
    <property type="match status" value="1"/>
</dbReference>
<accession>A0ABN7XB72</accession>
<dbReference type="EMBL" id="CAJVQB010109931">
    <property type="protein sequence ID" value="CAG8852135.1"/>
    <property type="molecule type" value="Genomic_DNA"/>
</dbReference>
<dbReference type="PANTHER" id="PTHR37171">
    <property type="entry name" value="SERINE/THREONINE-PROTEIN KINASE YRZF-RELATED"/>
    <property type="match status" value="1"/>
</dbReference>
<feature type="non-terminal residue" evidence="2">
    <location>
        <position position="1"/>
    </location>
</feature>
<evidence type="ECO:0000259" key="1">
    <source>
        <dbReference type="PROSITE" id="PS50011"/>
    </source>
</evidence>
<proteinExistence type="predicted"/>
<feature type="domain" description="Protein kinase" evidence="1">
    <location>
        <begin position="9"/>
        <end position="174"/>
    </location>
</feature>
<dbReference type="InterPro" id="IPR052396">
    <property type="entry name" value="Meiotic_Drive_Suppr_Kinase"/>
</dbReference>
<dbReference type="PANTHER" id="PTHR37171:SF1">
    <property type="entry name" value="SERINE_THREONINE-PROTEIN KINASE YRZF-RELATED"/>
    <property type="match status" value="1"/>
</dbReference>
<dbReference type="SUPFAM" id="SSF56112">
    <property type="entry name" value="Protein kinase-like (PK-like)"/>
    <property type="match status" value="1"/>
</dbReference>
<dbReference type="PROSITE" id="PS50011">
    <property type="entry name" value="PROTEIN_KINASE_DOM"/>
    <property type="match status" value="1"/>
</dbReference>
<reference evidence="2 3" key="1">
    <citation type="submission" date="2021-06" db="EMBL/GenBank/DDBJ databases">
        <authorList>
            <person name="Kallberg Y."/>
            <person name="Tangrot J."/>
            <person name="Rosling A."/>
        </authorList>
    </citation>
    <scope>NUCLEOTIDE SEQUENCE [LARGE SCALE GENOMIC DNA]</scope>
    <source>
        <strain evidence="2 3">120-4 pot B 10/14</strain>
    </source>
</reference>
<evidence type="ECO:0000313" key="3">
    <source>
        <dbReference type="Proteomes" id="UP000789901"/>
    </source>
</evidence>
<protein>
    <submittedName>
        <fullName evidence="2">21602_t:CDS:1</fullName>
    </submittedName>
</protein>
<dbReference type="Pfam" id="PF00069">
    <property type="entry name" value="Pkinase"/>
    <property type="match status" value="1"/>
</dbReference>
<gene>
    <name evidence="2" type="ORF">GMARGA_LOCUS41081</name>
</gene>
<keyword evidence="3" id="KW-1185">Reference proteome</keyword>
<name>A0ABN7XB72_GIGMA</name>
<dbReference type="Proteomes" id="UP000789901">
    <property type="component" value="Unassembled WGS sequence"/>
</dbReference>
<sequence>MKNYKRNQFSFGDVLGNGRSGIIFMAKLHEQVGVLKMVDLYKKEYLLQEILNEIKMYLGPLKEIQGIYIPKLLKYGVLHEAFAFLLTSFAGESFADIRNITEKEKQLAIDGLLAIHTKGVKHGDIRLENIVMERNELTGHSNVRWIDFAWSKMIKNAKNLDKELSELKRLLGVC</sequence>
<dbReference type="InterPro" id="IPR011009">
    <property type="entry name" value="Kinase-like_dom_sf"/>
</dbReference>
<comment type="caution">
    <text evidence="2">The sequence shown here is derived from an EMBL/GenBank/DDBJ whole genome shotgun (WGS) entry which is preliminary data.</text>
</comment>
<evidence type="ECO:0000313" key="2">
    <source>
        <dbReference type="EMBL" id="CAG8852135.1"/>
    </source>
</evidence>
<dbReference type="InterPro" id="IPR000719">
    <property type="entry name" value="Prot_kinase_dom"/>
</dbReference>